<evidence type="ECO:0000313" key="3">
    <source>
        <dbReference type="Proteomes" id="UP000059680"/>
    </source>
</evidence>
<reference evidence="2 3" key="3">
    <citation type="journal article" date="2013" name="Rice">
        <title>Improvement of the Oryza sativa Nipponbare reference genome using next generation sequence and optical map data.</title>
        <authorList>
            <person name="Kawahara Y."/>
            <person name="de la Bastide M."/>
            <person name="Hamilton J.P."/>
            <person name="Kanamori H."/>
            <person name="McCombie W.R."/>
            <person name="Ouyang S."/>
            <person name="Schwartz D.C."/>
            <person name="Tanaka T."/>
            <person name="Wu J."/>
            <person name="Zhou S."/>
            <person name="Childs K.L."/>
            <person name="Davidson R.M."/>
            <person name="Lin H."/>
            <person name="Quesada-Ocampo L."/>
            <person name="Vaillancourt B."/>
            <person name="Sakai H."/>
            <person name="Lee S.S."/>
            <person name="Kim J."/>
            <person name="Numa H."/>
            <person name="Itoh T."/>
            <person name="Buell C.R."/>
            <person name="Matsumoto T."/>
        </authorList>
    </citation>
    <scope>NUCLEOTIDE SEQUENCE [LARGE SCALE GENOMIC DNA]</scope>
    <source>
        <strain evidence="3">cv. Nipponbare</strain>
    </source>
</reference>
<dbReference type="STRING" id="39947.A0A0P0V839"/>
<dbReference type="PaxDb" id="39947-A0A0P0V839"/>
<accession>A0A0P0V839</accession>
<reference evidence="2 3" key="2">
    <citation type="journal article" date="2013" name="Plant Cell Physiol.">
        <title>Rice Annotation Project Database (RAP-DB): an integrative and interactive database for rice genomics.</title>
        <authorList>
            <person name="Sakai H."/>
            <person name="Lee S.S."/>
            <person name="Tanaka T."/>
            <person name="Numa H."/>
            <person name="Kim J."/>
            <person name="Kawahara Y."/>
            <person name="Wakimoto H."/>
            <person name="Yang C.C."/>
            <person name="Iwamoto M."/>
            <person name="Abe T."/>
            <person name="Yamada Y."/>
            <person name="Muto A."/>
            <person name="Inokuchi H."/>
            <person name="Ikemura T."/>
            <person name="Matsumoto T."/>
            <person name="Sasaki T."/>
            <person name="Itoh T."/>
        </authorList>
    </citation>
    <scope>NUCLEOTIDE SEQUENCE [LARGE SCALE GENOMIC DNA]</scope>
    <source>
        <strain evidence="3">cv. Nipponbare</strain>
    </source>
</reference>
<keyword evidence="3" id="KW-1185">Reference proteome</keyword>
<dbReference type="Gramene" id="Os01t0740350-00">
    <property type="protein sequence ID" value="Os01t0740350-00"/>
    <property type="gene ID" value="Os01g0740350"/>
</dbReference>
<feature type="compositionally biased region" description="Basic and acidic residues" evidence="1">
    <location>
        <begin position="59"/>
        <end position="78"/>
    </location>
</feature>
<gene>
    <name evidence="2" type="ordered locus">Os01g0740350</name>
    <name evidence="2" type="ORF">OSNPB_010740350</name>
</gene>
<dbReference type="Proteomes" id="UP000059680">
    <property type="component" value="Chromosome 1"/>
</dbReference>
<evidence type="ECO:0000313" key="2">
    <source>
        <dbReference type="EMBL" id="BAS74267.1"/>
    </source>
</evidence>
<dbReference type="InParanoid" id="A0A0P0V839"/>
<name>A0A0P0V839_ORYSJ</name>
<evidence type="ECO:0000256" key="1">
    <source>
        <dbReference type="SAM" id="MobiDB-lite"/>
    </source>
</evidence>
<dbReference type="FunCoup" id="A0A0P0V839">
    <property type="interactions" value="331"/>
</dbReference>
<dbReference type="EMBL" id="AP014957">
    <property type="protein sequence ID" value="BAS74267.1"/>
    <property type="molecule type" value="Genomic_DNA"/>
</dbReference>
<feature type="region of interest" description="Disordered" evidence="1">
    <location>
        <begin position="113"/>
        <end position="178"/>
    </location>
</feature>
<organism evidence="2 3">
    <name type="scientific">Oryza sativa subsp. japonica</name>
    <name type="common">Rice</name>
    <dbReference type="NCBI Taxonomy" id="39947"/>
    <lineage>
        <taxon>Eukaryota</taxon>
        <taxon>Viridiplantae</taxon>
        <taxon>Streptophyta</taxon>
        <taxon>Embryophyta</taxon>
        <taxon>Tracheophyta</taxon>
        <taxon>Spermatophyta</taxon>
        <taxon>Magnoliopsida</taxon>
        <taxon>Liliopsida</taxon>
        <taxon>Poales</taxon>
        <taxon>Poaceae</taxon>
        <taxon>BOP clade</taxon>
        <taxon>Oryzoideae</taxon>
        <taxon>Oryzeae</taxon>
        <taxon>Oryzinae</taxon>
        <taxon>Oryza</taxon>
        <taxon>Oryza sativa</taxon>
    </lineage>
</organism>
<feature type="compositionally biased region" description="Basic residues" evidence="1">
    <location>
        <begin position="158"/>
        <end position="176"/>
    </location>
</feature>
<dbReference type="AlphaFoldDB" id="A0A0P0V839"/>
<feature type="region of interest" description="Disordered" evidence="1">
    <location>
        <begin position="205"/>
        <end position="227"/>
    </location>
</feature>
<feature type="region of interest" description="Disordered" evidence="1">
    <location>
        <begin position="41"/>
        <end position="78"/>
    </location>
</feature>
<sequence length="354" mass="37140">MAQLLPEPLREELAGVHAEVDGGGERDEQRHVAHARGVLHADLHGGPAGPPLALRRGAHHEAAGERPRGAGGAHGERGRVDDELAAALGADGRLGDGDGALGGARVEHQLEPVAERVDGAALPPRLQPRPRLPARRPGAGGLQDEPGARVGARDAPRARRRRHERGHHGRHGHRGARQVVDRHRPPLALLAPRLRVAVAVQRAQPRPQLPAGEHRLPLATAGGAPGHLVDDRPALRLAAELEDVPWVGLGPHDHVDLRARVAVGRRRRGRLAHVHPPVARDDGLPGRGARHVDGHPHPAQRAAGAHAAAGVPLLPGVHGHDELGGGARREPLHRGGVEAYHHGLPGGDGARGLG</sequence>
<proteinExistence type="predicted"/>
<reference evidence="3" key="1">
    <citation type="journal article" date="2005" name="Nature">
        <title>The map-based sequence of the rice genome.</title>
        <authorList>
            <consortium name="International rice genome sequencing project (IRGSP)"/>
            <person name="Matsumoto T."/>
            <person name="Wu J."/>
            <person name="Kanamori H."/>
            <person name="Katayose Y."/>
            <person name="Fujisawa M."/>
            <person name="Namiki N."/>
            <person name="Mizuno H."/>
            <person name="Yamamoto K."/>
            <person name="Antonio B.A."/>
            <person name="Baba T."/>
            <person name="Sakata K."/>
            <person name="Nagamura Y."/>
            <person name="Aoki H."/>
            <person name="Arikawa K."/>
            <person name="Arita K."/>
            <person name="Bito T."/>
            <person name="Chiden Y."/>
            <person name="Fujitsuka N."/>
            <person name="Fukunaka R."/>
            <person name="Hamada M."/>
            <person name="Harada C."/>
            <person name="Hayashi A."/>
            <person name="Hijishita S."/>
            <person name="Honda M."/>
            <person name="Hosokawa S."/>
            <person name="Ichikawa Y."/>
            <person name="Idonuma A."/>
            <person name="Iijima M."/>
            <person name="Ikeda M."/>
            <person name="Ikeno M."/>
            <person name="Ito K."/>
            <person name="Ito S."/>
            <person name="Ito T."/>
            <person name="Ito Y."/>
            <person name="Ito Y."/>
            <person name="Iwabuchi A."/>
            <person name="Kamiya K."/>
            <person name="Karasawa W."/>
            <person name="Kurita K."/>
            <person name="Katagiri S."/>
            <person name="Kikuta A."/>
            <person name="Kobayashi H."/>
            <person name="Kobayashi N."/>
            <person name="Machita K."/>
            <person name="Maehara T."/>
            <person name="Masukawa M."/>
            <person name="Mizubayashi T."/>
            <person name="Mukai Y."/>
            <person name="Nagasaki H."/>
            <person name="Nagata Y."/>
            <person name="Naito S."/>
            <person name="Nakashima M."/>
            <person name="Nakama Y."/>
            <person name="Nakamichi Y."/>
            <person name="Nakamura M."/>
            <person name="Meguro A."/>
            <person name="Negishi M."/>
            <person name="Ohta I."/>
            <person name="Ohta T."/>
            <person name="Okamoto M."/>
            <person name="Ono N."/>
            <person name="Saji S."/>
            <person name="Sakaguchi M."/>
            <person name="Sakai K."/>
            <person name="Shibata M."/>
            <person name="Shimokawa T."/>
            <person name="Song J."/>
            <person name="Takazaki Y."/>
            <person name="Terasawa K."/>
            <person name="Tsugane M."/>
            <person name="Tsuji K."/>
            <person name="Ueda S."/>
            <person name="Waki K."/>
            <person name="Yamagata H."/>
            <person name="Yamamoto M."/>
            <person name="Yamamoto S."/>
            <person name="Yamane H."/>
            <person name="Yoshiki S."/>
            <person name="Yoshihara R."/>
            <person name="Yukawa K."/>
            <person name="Zhong H."/>
            <person name="Yano M."/>
            <person name="Yuan Q."/>
            <person name="Ouyang S."/>
            <person name="Liu J."/>
            <person name="Jones K.M."/>
            <person name="Gansberger K."/>
            <person name="Moffat K."/>
            <person name="Hill J."/>
            <person name="Bera J."/>
            <person name="Fadrosh D."/>
            <person name="Jin S."/>
            <person name="Johri S."/>
            <person name="Kim M."/>
            <person name="Overton L."/>
            <person name="Reardon M."/>
            <person name="Tsitrin T."/>
            <person name="Vuong H."/>
            <person name="Weaver B."/>
            <person name="Ciecko A."/>
            <person name="Tallon L."/>
            <person name="Jackson J."/>
            <person name="Pai G."/>
            <person name="Aken S.V."/>
            <person name="Utterback T."/>
            <person name="Reidmuller S."/>
            <person name="Feldblyum T."/>
            <person name="Hsiao J."/>
            <person name="Zismann V."/>
            <person name="Iobst S."/>
            <person name="de Vazeille A.R."/>
            <person name="Buell C.R."/>
            <person name="Ying K."/>
            <person name="Li Y."/>
            <person name="Lu T."/>
            <person name="Huang Y."/>
            <person name="Zhao Q."/>
            <person name="Feng Q."/>
            <person name="Zhang L."/>
            <person name="Zhu J."/>
            <person name="Weng Q."/>
            <person name="Mu J."/>
            <person name="Lu Y."/>
            <person name="Fan D."/>
            <person name="Liu Y."/>
            <person name="Guan J."/>
            <person name="Zhang Y."/>
            <person name="Yu S."/>
            <person name="Liu X."/>
            <person name="Zhang Y."/>
            <person name="Hong G."/>
            <person name="Han B."/>
            <person name="Choisne N."/>
            <person name="Demange N."/>
            <person name="Orjeda G."/>
            <person name="Samain S."/>
            <person name="Cattolico L."/>
            <person name="Pelletier E."/>
            <person name="Couloux A."/>
            <person name="Segurens B."/>
            <person name="Wincker P."/>
            <person name="D'Hont A."/>
            <person name="Scarpelli C."/>
            <person name="Weissenbach J."/>
            <person name="Salanoubat M."/>
            <person name="Quetier F."/>
            <person name="Yu Y."/>
            <person name="Kim H.R."/>
            <person name="Rambo T."/>
            <person name="Currie J."/>
            <person name="Collura K."/>
            <person name="Luo M."/>
            <person name="Yang T."/>
            <person name="Ammiraju J.S.S."/>
            <person name="Engler F."/>
            <person name="Soderlund C."/>
            <person name="Wing R.A."/>
            <person name="Palmer L.E."/>
            <person name="de la Bastide M."/>
            <person name="Spiegel L."/>
            <person name="Nascimento L."/>
            <person name="Zutavern T."/>
            <person name="O'Shaughnessy A."/>
            <person name="Dike S."/>
            <person name="Dedhia N."/>
            <person name="Preston R."/>
            <person name="Balija V."/>
            <person name="McCombie W.R."/>
            <person name="Chow T."/>
            <person name="Chen H."/>
            <person name="Chung M."/>
            <person name="Chen C."/>
            <person name="Shaw J."/>
            <person name="Wu H."/>
            <person name="Hsiao K."/>
            <person name="Chao Y."/>
            <person name="Chu M."/>
            <person name="Cheng C."/>
            <person name="Hour A."/>
            <person name="Lee P."/>
            <person name="Lin S."/>
            <person name="Lin Y."/>
            <person name="Liou J."/>
            <person name="Liu S."/>
            <person name="Hsing Y."/>
            <person name="Raghuvanshi S."/>
            <person name="Mohanty A."/>
            <person name="Bharti A.K."/>
            <person name="Gaur A."/>
            <person name="Gupta V."/>
            <person name="Kumar D."/>
            <person name="Ravi V."/>
            <person name="Vij S."/>
            <person name="Kapur A."/>
            <person name="Khurana P."/>
            <person name="Khurana P."/>
            <person name="Khurana J.P."/>
            <person name="Tyagi A.K."/>
            <person name="Gaikwad K."/>
            <person name="Singh A."/>
            <person name="Dalal V."/>
            <person name="Srivastava S."/>
            <person name="Dixit A."/>
            <person name="Pal A.K."/>
            <person name="Ghazi I.A."/>
            <person name="Yadav M."/>
            <person name="Pandit A."/>
            <person name="Bhargava A."/>
            <person name="Sureshbabu K."/>
            <person name="Batra K."/>
            <person name="Sharma T.R."/>
            <person name="Mohapatra T."/>
            <person name="Singh N.K."/>
            <person name="Messing J."/>
            <person name="Nelson A.B."/>
            <person name="Fuks G."/>
            <person name="Kavchok S."/>
            <person name="Keizer G."/>
            <person name="Linton E."/>
            <person name="Llaca V."/>
            <person name="Song R."/>
            <person name="Tanyolac B."/>
            <person name="Young S."/>
            <person name="Ho-Il K."/>
            <person name="Hahn J.H."/>
            <person name="Sangsakoo G."/>
            <person name="Vanavichit A."/>
            <person name="de Mattos Luiz.A.T."/>
            <person name="Zimmer P.D."/>
            <person name="Malone G."/>
            <person name="Dellagostin O."/>
            <person name="de Oliveira A.C."/>
            <person name="Bevan M."/>
            <person name="Bancroft I."/>
            <person name="Minx P."/>
            <person name="Cordum H."/>
            <person name="Wilson R."/>
            <person name="Cheng Z."/>
            <person name="Jin W."/>
            <person name="Jiang J."/>
            <person name="Leong S.A."/>
            <person name="Iwama H."/>
            <person name="Gojobori T."/>
            <person name="Itoh T."/>
            <person name="Niimura Y."/>
            <person name="Fujii Y."/>
            <person name="Habara T."/>
            <person name="Sakai H."/>
            <person name="Sato Y."/>
            <person name="Wilson G."/>
            <person name="Kumar K."/>
            <person name="McCouch S."/>
            <person name="Juretic N."/>
            <person name="Hoen D."/>
            <person name="Wright S."/>
            <person name="Bruskiewich R."/>
            <person name="Bureau T."/>
            <person name="Miyao A."/>
            <person name="Hirochika H."/>
            <person name="Nishikawa T."/>
            <person name="Kadowaki K."/>
            <person name="Sugiura M."/>
            <person name="Burr B."/>
            <person name="Sasaki T."/>
        </authorList>
    </citation>
    <scope>NUCLEOTIDE SEQUENCE [LARGE SCALE GENOMIC DNA]</scope>
    <source>
        <strain evidence="3">cv. Nipponbare</strain>
    </source>
</reference>
<protein>
    <submittedName>
        <fullName evidence="2">Os01g0740350 protein</fullName>
    </submittedName>
</protein>